<proteinExistence type="predicted"/>
<evidence type="ECO:0000313" key="2">
    <source>
        <dbReference type="Proteomes" id="UP000010146"/>
    </source>
</evidence>
<dbReference type="InterPro" id="IPR007391">
    <property type="entry name" value="Vancomycin_resist_VanW"/>
</dbReference>
<comment type="caution">
    <text evidence="1">The sequence shown here is derived from an EMBL/GenBank/DDBJ whole genome shotgun (WGS) entry which is preliminary data.</text>
</comment>
<gene>
    <name evidence="1" type="ORF">CDSM653_02378</name>
</gene>
<name>A0A0F5PJP5_9THEO</name>
<reference evidence="2" key="3">
    <citation type="submission" date="2015-02" db="EMBL/GenBank/DDBJ databases">
        <title>Genome analysis of three genomes within the thermophilic hydrogenogenic bacterial species Caldanaerobacter subterraneus.</title>
        <authorList>
            <person name="Sant'Anna F.H."/>
            <person name="Lebedinsky A."/>
            <person name="Sokolova T."/>
            <person name="Robb F.T."/>
            <person name="Gonzalez J.M."/>
        </authorList>
    </citation>
    <scope>NUCLEOTIDE SEQUENCE [LARGE SCALE GENOMIC DNA]</scope>
    <source>
        <strain evidence="2">DSM 12653</strain>
    </source>
</reference>
<organism evidence="1 2">
    <name type="scientific">Caldanaerobacter subterraneus subsp. pacificus DSM 12653</name>
    <dbReference type="NCBI Taxonomy" id="391606"/>
    <lineage>
        <taxon>Bacteria</taxon>
        <taxon>Bacillati</taxon>
        <taxon>Bacillota</taxon>
        <taxon>Clostridia</taxon>
        <taxon>Thermoanaerobacterales</taxon>
        <taxon>Thermoanaerobacteraceae</taxon>
        <taxon>Caldanaerobacter</taxon>
    </lineage>
</organism>
<dbReference type="Pfam" id="PF04294">
    <property type="entry name" value="VanW"/>
    <property type="match status" value="1"/>
</dbReference>
<sequence length="51" mass="5396">MVMPGQIFSFNKTVGKRTIAKRGYEGLSGSGGDYYKDVGGVCVTATAIHRA</sequence>
<protein>
    <submittedName>
        <fullName evidence="1">Uncharacterized protein</fullName>
    </submittedName>
</protein>
<dbReference type="EMBL" id="ABXP02000122">
    <property type="protein sequence ID" value="KKC28611.1"/>
    <property type="molecule type" value="Genomic_DNA"/>
</dbReference>
<accession>A0A0F5PJP5</accession>
<dbReference type="Proteomes" id="UP000010146">
    <property type="component" value="Unassembled WGS sequence"/>
</dbReference>
<reference evidence="1 2" key="2">
    <citation type="journal article" date="2015" name="BMC Genomics">
        <title>Analysis of three genomes within the thermophilic bacterial species Caldanaerobacter subterraneus with a focus on carbon monoxide dehydrogenase evolution and hydrolase diversity.</title>
        <authorList>
            <person name="Sant'Anna F.H."/>
            <person name="Lebedinsky A.V."/>
            <person name="Sokolova T.G."/>
            <person name="Robb F.T."/>
            <person name="Gonzalez J.M."/>
        </authorList>
    </citation>
    <scope>NUCLEOTIDE SEQUENCE [LARGE SCALE GENOMIC DNA]</scope>
    <source>
        <strain evidence="1 2">DSM 12653</strain>
    </source>
</reference>
<dbReference type="AlphaFoldDB" id="A0A0F5PJP5"/>
<reference evidence="1 2" key="1">
    <citation type="submission" date="2008-07" db="EMBL/GenBank/DDBJ databases">
        <authorList>
            <person name="Gonzalez J."/>
            <person name="Sokolova T."/>
            <person name="Ferriera S."/>
            <person name="Johnson J."/>
            <person name="Kravitz S."/>
            <person name="Beeson K."/>
            <person name="Sutton G."/>
            <person name="Rogers Y.-H."/>
            <person name="Friedman R."/>
            <person name="Frazier M."/>
            <person name="Venter J.C."/>
        </authorList>
    </citation>
    <scope>NUCLEOTIDE SEQUENCE [LARGE SCALE GENOMIC DNA]</scope>
    <source>
        <strain evidence="1 2">DSM 12653</strain>
    </source>
</reference>
<evidence type="ECO:0000313" key="1">
    <source>
        <dbReference type="EMBL" id="KKC28611.1"/>
    </source>
</evidence>